<proteinExistence type="predicted"/>
<dbReference type="EMBL" id="JBJVNI010000116">
    <property type="protein sequence ID" value="MFM9616182.1"/>
    <property type="molecule type" value="Genomic_DNA"/>
</dbReference>
<evidence type="ECO:0000313" key="3">
    <source>
        <dbReference type="Proteomes" id="UP001631957"/>
    </source>
</evidence>
<organism evidence="2 3">
    <name type="scientific">Streptomyces niveiscabiei</name>
    <dbReference type="NCBI Taxonomy" id="164115"/>
    <lineage>
        <taxon>Bacteria</taxon>
        <taxon>Bacillati</taxon>
        <taxon>Actinomycetota</taxon>
        <taxon>Actinomycetes</taxon>
        <taxon>Kitasatosporales</taxon>
        <taxon>Streptomycetaceae</taxon>
        <taxon>Streptomyces</taxon>
    </lineage>
</organism>
<accession>A0ABW9I9V8</accession>
<evidence type="ECO:0000313" key="2">
    <source>
        <dbReference type="EMBL" id="MFM9616182.1"/>
    </source>
</evidence>
<evidence type="ECO:0000256" key="1">
    <source>
        <dbReference type="SAM" id="Phobius"/>
    </source>
</evidence>
<dbReference type="Proteomes" id="UP001631957">
    <property type="component" value="Unassembled WGS sequence"/>
</dbReference>
<feature type="non-terminal residue" evidence="2">
    <location>
        <position position="113"/>
    </location>
</feature>
<name>A0ABW9I9V8_9ACTN</name>
<sequence>TRWAALAYAAWILVVVLQVWGEEGRAASIYGAWLRADLSGMQGWQRLAGLALSLVIWSLTAFTCYGVWRLFTGYLAGSIFTREAALWLRRIALFGLCAQGADILVRPLVSVIV</sequence>
<feature type="transmembrane region" description="Helical" evidence="1">
    <location>
        <begin position="45"/>
        <end position="68"/>
    </location>
</feature>
<keyword evidence="3" id="KW-1185">Reference proteome</keyword>
<feature type="non-terminal residue" evidence="2">
    <location>
        <position position="1"/>
    </location>
</feature>
<keyword evidence="1" id="KW-0812">Transmembrane</keyword>
<keyword evidence="1" id="KW-0472">Membrane</keyword>
<gene>
    <name evidence="2" type="ORF">ACKI18_47010</name>
</gene>
<reference evidence="2 3" key="1">
    <citation type="submission" date="2024-12" db="EMBL/GenBank/DDBJ databases">
        <title>Forecasting of Potato common scab and diversities of Pathogenic streptomyces spp. in china.</title>
        <authorList>
            <person name="Handique U."/>
            <person name="Wu J."/>
        </authorList>
    </citation>
    <scope>NUCLEOTIDE SEQUENCE [LARGE SCALE GENOMIC DNA]</scope>
    <source>
        <strain evidence="2 3">ZRIMU1530</strain>
    </source>
</reference>
<protein>
    <submittedName>
        <fullName evidence="2">Uncharacterized protein</fullName>
    </submittedName>
</protein>
<dbReference type="RefSeq" id="WP_409134858.1">
    <property type="nucleotide sequence ID" value="NZ_JBJVNI010000116.1"/>
</dbReference>
<comment type="caution">
    <text evidence="2">The sequence shown here is derived from an EMBL/GenBank/DDBJ whole genome shotgun (WGS) entry which is preliminary data.</text>
</comment>
<keyword evidence="1" id="KW-1133">Transmembrane helix</keyword>